<evidence type="ECO:0000256" key="1">
    <source>
        <dbReference type="ARBA" id="ARBA00010605"/>
    </source>
</evidence>
<dbReference type="RefSeq" id="XP_015469780.1">
    <property type="nucleotide sequence ID" value="XM_015609320.1"/>
</dbReference>
<feature type="domain" description="Ribosomal protein L9" evidence="4">
    <location>
        <begin position="35"/>
        <end position="75"/>
    </location>
</feature>
<name>A0A0V1Q583_9ASCO</name>
<dbReference type="SUPFAM" id="SSF55658">
    <property type="entry name" value="L9 N-domain-like"/>
    <property type="match status" value="1"/>
</dbReference>
<dbReference type="EMBL" id="LMYN01000006">
    <property type="protein sequence ID" value="KSA03678.1"/>
    <property type="molecule type" value="Genomic_DNA"/>
</dbReference>
<dbReference type="GO" id="GO:0006412">
    <property type="term" value="P:translation"/>
    <property type="evidence" value="ECO:0007669"/>
    <property type="project" value="InterPro"/>
</dbReference>
<dbReference type="Gene3D" id="3.40.5.10">
    <property type="entry name" value="Ribosomal protein L9, N-terminal domain"/>
    <property type="match status" value="1"/>
</dbReference>
<evidence type="ECO:0000313" key="6">
    <source>
        <dbReference type="Proteomes" id="UP000054251"/>
    </source>
</evidence>
<keyword evidence="2" id="KW-0689">Ribosomal protein</keyword>
<dbReference type="InterPro" id="IPR000244">
    <property type="entry name" value="Ribosomal_bL9"/>
</dbReference>
<organism evidence="5 6">
    <name type="scientific">Debaryomyces fabryi</name>
    <dbReference type="NCBI Taxonomy" id="58627"/>
    <lineage>
        <taxon>Eukaryota</taxon>
        <taxon>Fungi</taxon>
        <taxon>Dikarya</taxon>
        <taxon>Ascomycota</taxon>
        <taxon>Saccharomycotina</taxon>
        <taxon>Pichiomycetes</taxon>
        <taxon>Debaryomycetaceae</taxon>
        <taxon>Debaryomyces</taxon>
    </lineage>
</organism>
<dbReference type="GO" id="GO:0003735">
    <property type="term" value="F:structural constituent of ribosome"/>
    <property type="evidence" value="ECO:0007669"/>
    <property type="project" value="InterPro"/>
</dbReference>
<comment type="similarity">
    <text evidence="1">Belongs to the bacterial ribosomal protein bL9 family.</text>
</comment>
<evidence type="ECO:0000256" key="2">
    <source>
        <dbReference type="ARBA" id="ARBA00022980"/>
    </source>
</evidence>
<dbReference type="AlphaFoldDB" id="A0A0V1Q583"/>
<reference evidence="5 6" key="1">
    <citation type="submission" date="2015-11" db="EMBL/GenBank/DDBJ databases">
        <title>The genome of Debaryomyces fabryi.</title>
        <authorList>
            <person name="Tafer H."/>
            <person name="Lopandic K."/>
        </authorList>
    </citation>
    <scope>NUCLEOTIDE SEQUENCE [LARGE SCALE GENOMIC DNA]</scope>
    <source>
        <strain evidence="5 6">CBS 789</strain>
    </source>
</reference>
<keyword evidence="3" id="KW-0687">Ribonucleoprotein</keyword>
<dbReference type="GO" id="GO:1990904">
    <property type="term" value="C:ribonucleoprotein complex"/>
    <property type="evidence" value="ECO:0007669"/>
    <property type="project" value="UniProtKB-KW"/>
</dbReference>
<proteinExistence type="inferred from homology"/>
<dbReference type="InterPro" id="IPR036935">
    <property type="entry name" value="Ribosomal_bL9_N_sf"/>
</dbReference>
<dbReference type="Pfam" id="PF01281">
    <property type="entry name" value="Ribosomal_L9_N"/>
    <property type="match status" value="1"/>
</dbReference>
<gene>
    <name evidence="5" type="ORF">AC631_00490</name>
</gene>
<dbReference type="InterPro" id="IPR009027">
    <property type="entry name" value="Ribosomal_bL9/RNase_H1_N"/>
</dbReference>
<dbReference type="GeneID" id="26837499"/>
<dbReference type="PANTHER" id="PTHR21368">
    <property type="entry name" value="50S RIBOSOMAL PROTEIN L9"/>
    <property type="match status" value="1"/>
</dbReference>
<dbReference type="OrthoDB" id="5555409at2759"/>
<accession>A0A0V1Q583</accession>
<protein>
    <recommendedName>
        <fullName evidence="4">Ribosomal protein L9 domain-containing protein</fullName>
    </recommendedName>
</protein>
<sequence length="247" mass="27638">MLLNVLGKEVNSLISRPLIRHGSKKVKHKVPEKIPVQLLKDHPTVGLQGEIVRVRPAFMRNYLHRGNGACYLTKEQGPRIPVVEKSRQKERKPVVEAKNETKIVEQVQNQQDESNTGAMSLDELSNLFNTMKSSRKTKQGAETNELQQAFEASTQEIAYTATELQQAIPRVHTVLLNETVKLPIDKSYVASLIYDMAGVQIPHASIKISTPDNSRALLNEITAVGDYTLTLEVPGDRNGVQRTLRIQ</sequence>
<dbReference type="GO" id="GO:0005840">
    <property type="term" value="C:ribosome"/>
    <property type="evidence" value="ECO:0007669"/>
    <property type="project" value="UniProtKB-KW"/>
</dbReference>
<dbReference type="Proteomes" id="UP000054251">
    <property type="component" value="Unassembled WGS sequence"/>
</dbReference>
<dbReference type="InterPro" id="IPR018247">
    <property type="entry name" value="EF_Hand_1_Ca_BS"/>
</dbReference>
<keyword evidence="6" id="KW-1185">Reference proteome</keyword>
<dbReference type="PROSITE" id="PS00018">
    <property type="entry name" value="EF_HAND_1"/>
    <property type="match status" value="1"/>
</dbReference>
<comment type="caution">
    <text evidence="5">The sequence shown here is derived from an EMBL/GenBank/DDBJ whole genome shotgun (WGS) entry which is preliminary data.</text>
</comment>
<dbReference type="InterPro" id="IPR020070">
    <property type="entry name" value="Ribosomal_bL9_N"/>
</dbReference>
<evidence type="ECO:0000313" key="5">
    <source>
        <dbReference type="EMBL" id="KSA03678.1"/>
    </source>
</evidence>
<evidence type="ECO:0000259" key="4">
    <source>
        <dbReference type="Pfam" id="PF01281"/>
    </source>
</evidence>
<evidence type="ECO:0000256" key="3">
    <source>
        <dbReference type="ARBA" id="ARBA00023274"/>
    </source>
</evidence>